<dbReference type="RefSeq" id="XP_016638969.1">
    <property type="nucleotide sequence ID" value="XM_016791125.1"/>
</dbReference>
<dbReference type="Proteomes" id="UP000028545">
    <property type="component" value="Unassembled WGS sequence"/>
</dbReference>
<dbReference type="OrthoDB" id="4139357at2759"/>
<feature type="transmembrane region" description="Helical" evidence="6">
    <location>
        <begin position="69"/>
        <end position="87"/>
    </location>
</feature>
<keyword evidence="5 6" id="KW-0472">Membrane</keyword>
<dbReference type="Gene3D" id="1.20.1250.20">
    <property type="entry name" value="MFS general substrate transporter like domains"/>
    <property type="match status" value="1"/>
</dbReference>
<keyword evidence="3 6" id="KW-0812">Transmembrane</keyword>
<feature type="transmembrane region" description="Helical" evidence="6">
    <location>
        <begin position="419"/>
        <end position="438"/>
    </location>
</feature>
<feature type="domain" description="Major facilitator superfamily (MFS) profile" evidence="7">
    <location>
        <begin position="73"/>
        <end position="457"/>
    </location>
</feature>
<protein>
    <submittedName>
        <fullName evidence="8">Major facilitator superfamily</fullName>
    </submittedName>
</protein>
<keyword evidence="2" id="KW-0813">Transport</keyword>
<evidence type="ECO:0000256" key="2">
    <source>
        <dbReference type="ARBA" id="ARBA00022448"/>
    </source>
</evidence>
<gene>
    <name evidence="8" type="ORF">SAPIO_CDS9827</name>
</gene>
<evidence type="ECO:0000256" key="1">
    <source>
        <dbReference type="ARBA" id="ARBA00004141"/>
    </source>
</evidence>
<evidence type="ECO:0000259" key="7">
    <source>
        <dbReference type="PROSITE" id="PS50850"/>
    </source>
</evidence>
<dbReference type="VEuPathDB" id="FungiDB:SAPIO_CDS9827"/>
<feature type="transmembrane region" description="Helical" evidence="6">
    <location>
        <begin position="237"/>
        <end position="260"/>
    </location>
</feature>
<feature type="transmembrane region" description="Helical" evidence="6">
    <location>
        <begin position="193"/>
        <end position="217"/>
    </location>
</feature>
<dbReference type="GO" id="GO:0022857">
    <property type="term" value="F:transmembrane transporter activity"/>
    <property type="evidence" value="ECO:0007669"/>
    <property type="project" value="InterPro"/>
</dbReference>
<reference evidence="8 9" key="1">
    <citation type="journal article" date="2014" name="Genome Announc.">
        <title>Draft genome sequence of the pathogenic fungus Scedosporium apiospermum.</title>
        <authorList>
            <person name="Vandeputte P."/>
            <person name="Ghamrawi S."/>
            <person name="Rechenmann M."/>
            <person name="Iltis A."/>
            <person name="Giraud S."/>
            <person name="Fleury M."/>
            <person name="Thornton C."/>
            <person name="Delhaes L."/>
            <person name="Meyer W."/>
            <person name="Papon N."/>
            <person name="Bouchara J.P."/>
        </authorList>
    </citation>
    <scope>NUCLEOTIDE SEQUENCE [LARGE SCALE GENOMIC DNA]</scope>
    <source>
        <strain evidence="8 9">IHEM 14462</strain>
    </source>
</reference>
<dbReference type="InterPro" id="IPR011701">
    <property type="entry name" value="MFS"/>
</dbReference>
<keyword evidence="9" id="KW-1185">Reference proteome</keyword>
<keyword evidence="4 6" id="KW-1133">Transmembrane helix</keyword>
<dbReference type="SUPFAM" id="SSF103473">
    <property type="entry name" value="MFS general substrate transporter"/>
    <property type="match status" value="1"/>
</dbReference>
<dbReference type="EMBL" id="JOWA01000154">
    <property type="protein sequence ID" value="KEZ39170.1"/>
    <property type="molecule type" value="Genomic_DNA"/>
</dbReference>
<dbReference type="InterPro" id="IPR020846">
    <property type="entry name" value="MFS_dom"/>
</dbReference>
<dbReference type="OMA" id="CALYACI"/>
<accession>A0A084FVQ8</accession>
<comment type="caution">
    <text evidence="8">The sequence shown here is derived from an EMBL/GenBank/DDBJ whole genome shotgun (WGS) entry which is preliminary data.</text>
</comment>
<dbReference type="PANTHER" id="PTHR23511">
    <property type="entry name" value="SYNAPTIC VESICLE GLYCOPROTEIN 2"/>
    <property type="match status" value="1"/>
</dbReference>
<dbReference type="Pfam" id="PF07690">
    <property type="entry name" value="MFS_1"/>
    <property type="match status" value="1"/>
</dbReference>
<evidence type="ECO:0000256" key="3">
    <source>
        <dbReference type="ARBA" id="ARBA00022692"/>
    </source>
</evidence>
<dbReference type="PANTHER" id="PTHR23511:SF12">
    <property type="entry name" value="TRANSPORTER, PUTATIVE (AFU_ORTHOLOGUE AFUA_7G01740)-RELATED"/>
    <property type="match status" value="1"/>
</dbReference>
<feature type="transmembrane region" description="Helical" evidence="6">
    <location>
        <begin position="140"/>
        <end position="172"/>
    </location>
</feature>
<feature type="transmembrane region" description="Helical" evidence="6">
    <location>
        <begin position="108"/>
        <end position="128"/>
    </location>
</feature>
<dbReference type="GeneID" id="27728899"/>
<proteinExistence type="predicted"/>
<evidence type="ECO:0000256" key="5">
    <source>
        <dbReference type="ARBA" id="ARBA00023136"/>
    </source>
</evidence>
<evidence type="ECO:0000256" key="6">
    <source>
        <dbReference type="SAM" id="Phobius"/>
    </source>
</evidence>
<dbReference type="GO" id="GO:0016020">
    <property type="term" value="C:membrane"/>
    <property type="evidence" value="ECO:0007669"/>
    <property type="project" value="UniProtKB-SubCell"/>
</dbReference>
<dbReference type="InterPro" id="IPR036259">
    <property type="entry name" value="MFS_trans_sf"/>
</dbReference>
<name>A0A084FVQ8_PSEDA</name>
<comment type="subcellular location">
    <subcellularLocation>
        <location evidence="1">Membrane</location>
        <topology evidence="1">Multi-pass membrane protein</topology>
    </subcellularLocation>
</comment>
<dbReference type="KEGG" id="sapo:SAPIO_CDS9827"/>
<evidence type="ECO:0000313" key="9">
    <source>
        <dbReference type="Proteomes" id="UP000028545"/>
    </source>
</evidence>
<dbReference type="HOGENOM" id="CLU_001265_52_2_1"/>
<feature type="transmembrane region" description="Helical" evidence="6">
    <location>
        <begin position="344"/>
        <end position="365"/>
    </location>
</feature>
<sequence>MSGSNDTGEDGKVPASHVELALTMSQKAGSDDTHQVALENLQTAGTDVVFELQAGMINQAIQTIGMGKYQWHLFIMAGFGWLIDQLWSASISNALSIMAMEFNPERPAFLVVSLSTGLTLGASFWGVGADLIGRRWAWNLTLLIACVSGLCIGAVNSWVAACSLAAVCGFGIGGNLPVDSTVFLEFLPGTHQYLLEILTIWWAVGQFIPAFASWGFLPNFSCSESTPAGECRREDNMGWRYLFFLMGGLTLIGWICRFFLFKLYESPKYLASLGRYEEAIEVLNAISEYNGGPERQSLSVDDLRNAEQVSRETRERNAHVKRAFAHLGPQGWKNIRSLWSTRKLAWSFFLIMVLWGMVGMANPIYNSFLPVYLKIHGAAAGDGSTATTYRNLVVTIACTIPGTILSGYLITLKRVGRKGTLGISLLLTGAFLFAFTSARTEGTILAFNCIISFTQFM</sequence>
<dbReference type="PROSITE" id="PS50850">
    <property type="entry name" value="MFS"/>
    <property type="match status" value="1"/>
</dbReference>
<organism evidence="8 9">
    <name type="scientific">Pseudallescheria apiosperma</name>
    <name type="common">Scedosporium apiospermum</name>
    <dbReference type="NCBI Taxonomy" id="563466"/>
    <lineage>
        <taxon>Eukaryota</taxon>
        <taxon>Fungi</taxon>
        <taxon>Dikarya</taxon>
        <taxon>Ascomycota</taxon>
        <taxon>Pezizomycotina</taxon>
        <taxon>Sordariomycetes</taxon>
        <taxon>Hypocreomycetidae</taxon>
        <taxon>Microascales</taxon>
        <taxon>Microascaceae</taxon>
        <taxon>Scedosporium</taxon>
    </lineage>
</organism>
<dbReference type="AlphaFoldDB" id="A0A084FVQ8"/>
<feature type="transmembrane region" description="Helical" evidence="6">
    <location>
        <begin position="392"/>
        <end position="412"/>
    </location>
</feature>
<evidence type="ECO:0000313" key="8">
    <source>
        <dbReference type="EMBL" id="KEZ39170.1"/>
    </source>
</evidence>
<evidence type="ECO:0000256" key="4">
    <source>
        <dbReference type="ARBA" id="ARBA00022989"/>
    </source>
</evidence>